<evidence type="ECO:0000256" key="8">
    <source>
        <dbReference type="ARBA" id="ARBA00031747"/>
    </source>
</evidence>
<feature type="compositionally biased region" description="Polar residues" evidence="9">
    <location>
        <begin position="158"/>
        <end position="172"/>
    </location>
</feature>
<keyword evidence="6" id="KW-0539">Nucleus</keyword>
<feature type="region of interest" description="Disordered" evidence="9">
    <location>
        <begin position="563"/>
        <end position="596"/>
    </location>
</feature>
<feature type="compositionally biased region" description="Low complexity" evidence="9">
    <location>
        <begin position="499"/>
        <end position="519"/>
    </location>
</feature>
<evidence type="ECO:0000256" key="2">
    <source>
        <dbReference type="ARBA" id="ARBA00006178"/>
    </source>
</evidence>
<feature type="domain" description="Transcription initiation factor TFIID component TAF4 C-terminal" evidence="10">
    <location>
        <begin position="378"/>
        <end position="644"/>
    </location>
</feature>
<gene>
    <name evidence="11" type="ORF">QBC34DRAFT_394874</name>
</gene>
<dbReference type="Proteomes" id="UP001321760">
    <property type="component" value="Unassembled WGS sequence"/>
</dbReference>
<evidence type="ECO:0000259" key="10">
    <source>
        <dbReference type="Pfam" id="PF05236"/>
    </source>
</evidence>
<dbReference type="GO" id="GO:0006352">
    <property type="term" value="P:DNA-templated transcription initiation"/>
    <property type="evidence" value="ECO:0007669"/>
    <property type="project" value="InterPro"/>
</dbReference>
<keyword evidence="5" id="KW-0804">Transcription</keyword>
<evidence type="ECO:0000256" key="1">
    <source>
        <dbReference type="ARBA" id="ARBA00004123"/>
    </source>
</evidence>
<feature type="compositionally biased region" description="Low complexity" evidence="9">
    <location>
        <begin position="139"/>
        <end position="149"/>
    </location>
</feature>
<evidence type="ECO:0000256" key="9">
    <source>
        <dbReference type="SAM" id="MobiDB-lite"/>
    </source>
</evidence>
<reference evidence="11" key="2">
    <citation type="submission" date="2023-05" db="EMBL/GenBank/DDBJ databases">
        <authorList>
            <consortium name="Lawrence Berkeley National Laboratory"/>
            <person name="Steindorff A."/>
            <person name="Hensen N."/>
            <person name="Bonometti L."/>
            <person name="Westerberg I."/>
            <person name="Brannstrom I.O."/>
            <person name="Guillou S."/>
            <person name="Cros-Aarteil S."/>
            <person name="Calhoun S."/>
            <person name="Haridas S."/>
            <person name="Kuo A."/>
            <person name="Mondo S."/>
            <person name="Pangilinan J."/>
            <person name="Riley R."/>
            <person name="Labutti K."/>
            <person name="Andreopoulos B."/>
            <person name="Lipzen A."/>
            <person name="Chen C."/>
            <person name="Yanf M."/>
            <person name="Daum C."/>
            <person name="Ng V."/>
            <person name="Clum A."/>
            <person name="Ohm R."/>
            <person name="Martin F."/>
            <person name="Silar P."/>
            <person name="Natvig D."/>
            <person name="Lalanne C."/>
            <person name="Gautier V."/>
            <person name="Ament-Velasquez S.L."/>
            <person name="Kruys A."/>
            <person name="Hutchinson M.I."/>
            <person name="Powell A.J."/>
            <person name="Barry K."/>
            <person name="Miller A.N."/>
            <person name="Grigoriev I.V."/>
            <person name="Debuchy R."/>
            <person name="Gladieux P."/>
            <person name="Thoren M.H."/>
            <person name="Johannesson H."/>
        </authorList>
    </citation>
    <scope>NUCLEOTIDE SEQUENCE</scope>
    <source>
        <strain evidence="11">PSN243</strain>
    </source>
</reference>
<comment type="function">
    <text evidence="7">Functions as a component of the DNA-binding general transcription factor complex TFIID. Binding of TFIID to a promoter (with or without TATA element) is the initial step in pre-initiation complex (PIC) formation. TFIID plays a key role in the regulation of gene expression by RNA polymerase II through different activities such as transcription activator interaction, core promoter recognition and selectivity, TFIIA and TFIIB interaction, chromatin modification (histone acetylation by TAF1), facilitation of DNA opening and initiation of transcription.</text>
</comment>
<comment type="caution">
    <text evidence="11">The sequence shown here is derived from an EMBL/GenBank/DDBJ whole genome shotgun (WGS) entry which is preliminary data.</text>
</comment>
<feature type="compositionally biased region" description="Low complexity" evidence="9">
    <location>
        <begin position="62"/>
        <end position="88"/>
    </location>
</feature>
<protein>
    <recommendedName>
        <fullName evidence="3">Transcription initiation factor TFIID subunit 4</fullName>
    </recommendedName>
    <alternativeName>
        <fullName evidence="8">TBP-associated factor 4</fullName>
    </alternativeName>
</protein>
<evidence type="ECO:0000256" key="3">
    <source>
        <dbReference type="ARBA" id="ARBA00017306"/>
    </source>
</evidence>
<proteinExistence type="inferred from homology"/>
<keyword evidence="4" id="KW-0805">Transcription regulation</keyword>
<evidence type="ECO:0000256" key="7">
    <source>
        <dbReference type="ARBA" id="ARBA00025346"/>
    </source>
</evidence>
<dbReference type="EMBL" id="MU865919">
    <property type="protein sequence ID" value="KAK4453725.1"/>
    <property type="molecule type" value="Genomic_DNA"/>
</dbReference>
<feature type="compositionally biased region" description="Low complexity" evidence="9">
    <location>
        <begin position="586"/>
        <end position="596"/>
    </location>
</feature>
<comment type="subcellular location">
    <subcellularLocation>
        <location evidence="1">Nucleus</location>
    </subcellularLocation>
</comment>
<evidence type="ECO:0000313" key="11">
    <source>
        <dbReference type="EMBL" id="KAK4453725.1"/>
    </source>
</evidence>
<organism evidence="11 12">
    <name type="scientific">Podospora aff. communis PSN243</name>
    <dbReference type="NCBI Taxonomy" id="3040156"/>
    <lineage>
        <taxon>Eukaryota</taxon>
        <taxon>Fungi</taxon>
        <taxon>Dikarya</taxon>
        <taxon>Ascomycota</taxon>
        <taxon>Pezizomycotina</taxon>
        <taxon>Sordariomycetes</taxon>
        <taxon>Sordariomycetidae</taxon>
        <taxon>Sordariales</taxon>
        <taxon>Podosporaceae</taxon>
        <taxon>Podospora</taxon>
    </lineage>
</organism>
<comment type="similarity">
    <text evidence="2">Belongs to the TAF4 family.</text>
</comment>
<feature type="region of interest" description="Disordered" evidence="9">
    <location>
        <begin position="488"/>
        <end position="530"/>
    </location>
</feature>
<reference evidence="11" key="1">
    <citation type="journal article" date="2023" name="Mol. Phylogenet. Evol.">
        <title>Genome-scale phylogeny and comparative genomics of the fungal order Sordariales.</title>
        <authorList>
            <person name="Hensen N."/>
            <person name="Bonometti L."/>
            <person name="Westerberg I."/>
            <person name="Brannstrom I.O."/>
            <person name="Guillou S."/>
            <person name="Cros-Aarteil S."/>
            <person name="Calhoun S."/>
            <person name="Haridas S."/>
            <person name="Kuo A."/>
            <person name="Mondo S."/>
            <person name="Pangilinan J."/>
            <person name="Riley R."/>
            <person name="LaButti K."/>
            <person name="Andreopoulos B."/>
            <person name="Lipzen A."/>
            <person name="Chen C."/>
            <person name="Yan M."/>
            <person name="Daum C."/>
            <person name="Ng V."/>
            <person name="Clum A."/>
            <person name="Steindorff A."/>
            <person name="Ohm R.A."/>
            <person name="Martin F."/>
            <person name="Silar P."/>
            <person name="Natvig D.O."/>
            <person name="Lalanne C."/>
            <person name="Gautier V."/>
            <person name="Ament-Velasquez S.L."/>
            <person name="Kruys A."/>
            <person name="Hutchinson M.I."/>
            <person name="Powell A.J."/>
            <person name="Barry K."/>
            <person name="Miller A.N."/>
            <person name="Grigoriev I.V."/>
            <person name="Debuchy R."/>
            <person name="Gladieux P."/>
            <person name="Hiltunen Thoren M."/>
            <person name="Johannesson H."/>
        </authorList>
    </citation>
    <scope>NUCLEOTIDE SEQUENCE</scope>
    <source>
        <strain evidence="11">PSN243</strain>
    </source>
</reference>
<dbReference type="Pfam" id="PF05236">
    <property type="entry name" value="TAF4"/>
    <property type="match status" value="1"/>
</dbReference>
<dbReference type="InterPro" id="IPR007900">
    <property type="entry name" value="TAF4_C"/>
</dbReference>
<feature type="compositionally biased region" description="Polar residues" evidence="9">
    <location>
        <begin position="569"/>
        <end position="585"/>
    </location>
</feature>
<dbReference type="GO" id="GO:0005669">
    <property type="term" value="C:transcription factor TFIID complex"/>
    <property type="evidence" value="ECO:0007669"/>
    <property type="project" value="InterPro"/>
</dbReference>
<feature type="compositionally biased region" description="Polar residues" evidence="9">
    <location>
        <begin position="89"/>
        <end position="134"/>
    </location>
</feature>
<keyword evidence="12" id="KW-1185">Reference proteome</keyword>
<sequence>MPPQMSPQLAQMQQQQQQHQLQQQRPVFSPSQHSPSPTTTPQPAFAMPPNKRPRTETGPLSHQMPHQQHQQLQPQQQQQQQQAFHAQQYPINTQNQVPSPSAASPGYVNSPTSIQPQQNYASPYGNGQQPSLSMPTPTPATTPLATPTLHMPEARPNYAQSPSISSAPVTPSQQYTNATMMPIAQPQLPPQGIMGPPSKPVERPTKEYEYDVSDSLAGTGIDLRAEEQALADFYAGSFAQEARTGLPANAPGSKASMYGAGWANQPAQPTEATQEQFAAEAAKKAWDEAAQRLAISRSNEMRNPFLQIATMHSRAEKIAKEHGIGLNLDLRNNPASMGRLKAPVDFPQPKVTVGTNIGPDGAMVVTSSSFIPTDAYLADQLVLLSLATKHRLRELIEEAASVAINRQTTSNGEVPEEWAEVAVPLQTRLSSLPEPESAVSPLTNPLKRSFDAANARSPKSISSVTKNPLTKTMRDIGEVDRKIEDARLKKRQKRMNPETPAAGARSGSAAPGTPGGVAPEEAKAPSKKELKKGAAAARIAEASSTASANQTLSTMIGHFGGRKKGKQYSWMSSGGSGASTPSRLNTPGTPGAATAAASTKPVQEQRLTTEGRTLWGKWRDSIMGRNIQLRDWVTALEMDRMDTKAIQDAYLRLDASGR</sequence>
<feature type="region of interest" description="Disordered" evidence="9">
    <location>
        <begin position="1"/>
        <end position="172"/>
    </location>
</feature>
<evidence type="ECO:0000313" key="12">
    <source>
        <dbReference type="Proteomes" id="UP001321760"/>
    </source>
</evidence>
<feature type="compositionally biased region" description="Basic and acidic residues" evidence="9">
    <location>
        <begin position="520"/>
        <end position="530"/>
    </location>
</feature>
<evidence type="ECO:0000256" key="6">
    <source>
        <dbReference type="ARBA" id="ARBA00023242"/>
    </source>
</evidence>
<feature type="compositionally biased region" description="Low complexity" evidence="9">
    <location>
        <begin position="1"/>
        <end position="43"/>
    </location>
</feature>
<accession>A0AAV9H196</accession>
<evidence type="ECO:0000256" key="5">
    <source>
        <dbReference type="ARBA" id="ARBA00023163"/>
    </source>
</evidence>
<dbReference type="AlphaFoldDB" id="A0AAV9H196"/>
<name>A0AAV9H196_9PEZI</name>
<evidence type="ECO:0000256" key="4">
    <source>
        <dbReference type="ARBA" id="ARBA00023015"/>
    </source>
</evidence>